<dbReference type="RefSeq" id="XP_022471972.1">
    <property type="nucleotide sequence ID" value="XM_022621546.1"/>
</dbReference>
<proteinExistence type="predicted"/>
<dbReference type="EMBL" id="MJBS01000093">
    <property type="protein sequence ID" value="OHE94810.1"/>
    <property type="molecule type" value="Genomic_DNA"/>
</dbReference>
<dbReference type="Proteomes" id="UP000176998">
    <property type="component" value="Unassembled WGS sequence"/>
</dbReference>
<evidence type="ECO:0000313" key="2">
    <source>
        <dbReference type="EMBL" id="OHE94810.1"/>
    </source>
</evidence>
<organism evidence="2 3">
    <name type="scientific">Colletotrichum orchidophilum</name>
    <dbReference type="NCBI Taxonomy" id="1209926"/>
    <lineage>
        <taxon>Eukaryota</taxon>
        <taxon>Fungi</taxon>
        <taxon>Dikarya</taxon>
        <taxon>Ascomycota</taxon>
        <taxon>Pezizomycotina</taxon>
        <taxon>Sordariomycetes</taxon>
        <taxon>Hypocreomycetidae</taxon>
        <taxon>Glomerellales</taxon>
        <taxon>Glomerellaceae</taxon>
        <taxon>Colletotrichum</taxon>
    </lineage>
</organism>
<evidence type="ECO:0000313" key="3">
    <source>
        <dbReference type="Proteomes" id="UP000176998"/>
    </source>
</evidence>
<comment type="caution">
    <text evidence="2">The sequence shown here is derived from an EMBL/GenBank/DDBJ whole genome shotgun (WGS) entry which is preliminary data.</text>
</comment>
<feature type="region of interest" description="Disordered" evidence="1">
    <location>
        <begin position="1"/>
        <end position="64"/>
    </location>
</feature>
<gene>
    <name evidence="2" type="ORF">CORC01_09917</name>
</gene>
<keyword evidence="3" id="KW-1185">Reference proteome</keyword>
<evidence type="ECO:0000256" key="1">
    <source>
        <dbReference type="SAM" id="MobiDB-lite"/>
    </source>
</evidence>
<reference evidence="2 3" key="1">
    <citation type="submission" date="2016-09" db="EMBL/GenBank/DDBJ databases">
        <authorList>
            <person name="Capua I."/>
            <person name="De Benedictis P."/>
            <person name="Joannis T."/>
            <person name="Lombin L.H."/>
            <person name="Cattoli G."/>
        </authorList>
    </citation>
    <scope>NUCLEOTIDE SEQUENCE [LARGE SCALE GENOMIC DNA]</scope>
    <source>
        <strain evidence="2 3">IMI 309357</strain>
    </source>
</reference>
<dbReference type="AlphaFoldDB" id="A0A1G4B059"/>
<feature type="compositionally biased region" description="Basic residues" evidence="1">
    <location>
        <begin position="1"/>
        <end position="14"/>
    </location>
</feature>
<protein>
    <submittedName>
        <fullName evidence="2">Uncharacterized protein</fullName>
    </submittedName>
</protein>
<accession>A0A1G4B059</accession>
<dbReference type="GeneID" id="34563056"/>
<sequence length="141" mass="15850">MNHRGRVKERKSPKRPTGLIWATAPEPTGRSPEQRDLAINHTEGGKSGANEAPEAFPDVNAVDNGRRHNFRFGGELEEFRAASMGRPGVSAWSNTVDSPFHHHLDHLLDHLREARTETNEPFRSDLFVMWAVARTMSRSGK</sequence>
<name>A0A1G4B059_9PEZI</name>